<comment type="caution">
    <text evidence="1">The sequence shown here is derived from an EMBL/GenBank/DDBJ whole genome shotgun (WGS) entry which is preliminary data.</text>
</comment>
<dbReference type="Gene3D" id="2.70.98.10">
    <property type="match status" value="1"/>
</dbReference>
<gene>
    <name evidence="1" type="ORF">D5039_08405</name>
</gene>
<evidence type="ECO:0000313" key="2">
    <source>
        <dbReference type="Proteomes" id="UP001208935"/>
    </source>
</evidence>
<sequence>MTKLFDKTWTRRGIAAYSGQFSQFAGVELLTLGDGVERGVRCLEFRTGTGLRFRVMVDRALDIGMCEYKAAPIGWHSPTGFRHPGLHESTDEDGLGWLRSFSGLHVTCGLDHILGAEEEAAEHYQYRLRKRVFSPLHGRIAHTPGRLIGYGESWEGDECTLWAEGLVKQAAVFGENLSLRRRIEARVGSNQVRIRDRVTNEGFSKTPHMMMYHINIGHPVLSEGSRFLAPVRHTRWASHADNLQWQAVGSVTQGAPQDCFEEQVYEHAMQPDPEGVVRMALVNDRFDAGRGLGLGIQVDANQFPHHLQWQNYRSGMYVMGIEPSTHHVLGKKFASDRGELIWLSAGAERAYGVTYDILDGAAEIARYERLIAKAGAPAQEEFPVPTGDWEH</sequence>
<keyword evidence="2" id="KW-1185">Reference proteome</keyword>
<organism evidence="1 2">
    <name type="scientific">Verminephrobacter aporrectodeae subsp. tuberculatae</name>
    <dbReference type="NCBI Taxonomy" id="1110392"/>
    <lineage>
        <taxon>Bacteria</taxon>
        <taxon>Pseudomonadati</taxon>
        <taxon>Pseudomonadota</taxon>
        <taxon>Betaproteobacteria</taxon>
        <taxon>Burkholderiales</taxon>
        <taxon>Comamonadaceae</taxon>
        <taxon>Verminephrobacter</taxon>
    </lineage>
</organism>
<dbReference type="Pfam" id="PF14486">
    <property type="entry name" value="DUF4432"/>
    <property type="match status" value="1"/>
</dbReference>
<dbReference type="EMBL" id="QZCW01000001">
    <property type="protein sequence ID" value="MCW5321178.1"/>
    <property type="molecule type" value="Genomic_DNA"/>
</dbReference>
<evidence type="ECO:0000313" key="1">
    <source>
        <dbReference type="EMBL" id="MCW5321178.1"/>
    </source>
</evidence>
<dbReference type="InterPro" id="IPR014718">
    <property type="entry name" value="GH-type_carb-bd"/>
</dbReference>
<name>A0ABT3KS93_9BURK</name>
<reference evidence="2" key="1">
    <citation type="submission" date="2023-07" db="EMBL/GenBank/DDBJ databases">
        <title>Verminephrobacter genomes.</title>
        <authorList>
            <person name="Lund M.B."/>
        </authorList>
    </citation>
    <scope>NUCLEOTIDE SEQUENCE [LARGE SCALE GENOMIC DNA]</scope>
    <source>
        <strain evidence="2">AtM5-05</strain>
    </source>
</reference>
<dbReference type="RefSeq" id="WP_265281805.1">
    <property type="nucleotide sequence ID" value="NZ_QZCW01000001.1"/>
</dbReference>
<proteinExistence type="predicted"/>
<dbReference type="InterPro" id="IPR027839">
    <property type="entry name" value="DUF4432"/>
</dbReference>
<accession>A0ABT3KS93</accession>
<dbReference type="Proteomes" id="UP001208935">
    <property type="component" value="Unassembled WGS sequence"/>
</dbReference>
<dbReference type="CDD" id="cd09023">
    <property type="entry name" value="Aldose_epim_Ec_c4013"/>
    <property type="match status" value="1"/>
</dbReference>
<protein>
    <submittedName>
        <fullName evidence="1">DUF4432 family protein</fullName>
    </submittedName>
</protein>